<dbReference type="PATRIC" id="fig|1329909.3.peg.2292"/>
<dbReference type="SUPFAM" id="SSF53335">
    <property type="entry name" value="S-adenosyl-L-methionine-dependent methyltransferases"/>
    <property type="match status" value="1"/>
</dbReference>
<gene>
    <name evidence="1" type="ORF">L288_11835</name>
</gene>
<keyword evidence="1" id="KW-0489">Methyltransferase</keyword>
<name>T0GQ14_9SPHN</name>
<comment type="caution">
    <text evidence="1">The sequence shown here is derived from an EMBL/GenBank/DDBJ whole genome shotgun (WGS) entry which is preliminary data.</text>
</comment>
<dbReference type="AlphaFoldDB" id="T0GQ14"/>
<protein>
    <submittedName>
        <fullName evidence="1">SAM-dependent methyltransferase</fullName>
    </submittedName>
</protein>
<dbReference type="PANTHER" id="PTHR43861">
    <property type="entry name" value="TRANS-ACONITATE 2-METHYLTRANSFERASE-RELATED"/>
    <property type="match status" value="1"/>
</dbReference>
<organism evidence="1 2">
    <name type="scientific">Sphingobium quisquiliarum P25</name>
    <dbReference type="NCBI Taxonomy" id="1329909"/>
    <lineage>
        <taxon>Bacteria</taxon>
        <taxon>Pseudomonadati</taxon>
        <taxon>Pseudomonadota</taxon>
        <taxon>Alphaproteobacteria</taxon>
        <taxon>Sphingomonadales</taxon>
        <taxon>Sphingomonadaceae</taxon>
        <taxon>Sphingobium</taxon>
    </lineage>
</organism>
<evidence type="ECO:0000313" key="1">
    <source>
        <dbReference type="EMBL" id="EQB06001.1"/>
    </source>
</evidence>
<dbReference type="CDD" id="cd02440">
    <property type="entry name" value="AdoMet_MTases"/>
    <property type="match status" value="1"/>
</dbReference>
<evidence type="ECO:0000313" key="2">
    <source>
        <dbReference type="Proteomes" id="UP000015525"/>
    </source>
</evidence>
<dbReference type="NCBIfam" id="TIGR04290">
    <property type="entry name" value="meth_Rta_06860"/>
    <property type="match status" value="1"/>
</dbReference>
<accession>T0GQ14</accession>
<dbReference type="Proteomes" id="UP000015525">
    <property type="component" value="Unassembled WGS sequence"/>
</dbReference>
<keyword evidence="1" id="KW-0808">Transferase</keyword>
<dbReference type="GO" id="GO:0032259">
    <property type="term" value="P:methylation"/>
    <property type="evidence" value="ECO:0007669"/>
    <property type="project" value="UniProtKB-KW"/>
</dbReference>
<proteinExistence type="predicted"/>
<dbReference type="InterPro" id="IPR027554">
    <property type="entry name" value="Meth_Rta_06860"/>
</dbReference>
<dbReference type="Pfam" id="PF08003">
    <property type="entry name" value="Methyltransf_9"/>
    <property type="match status" value="1"/>
</dbReference>
<sequence length="280" mass="31456">MKTMTIAATAHEEEQLRRQIEALGPWFHNLRIGGVETAPDHFLGDYPAFKFAGFAHALPEDLTGKTVLDIGCNAGFYSIEMKRRGAAEVIGIDSDDRYLAQARFAAETLGHEGIEFRNMSVYDIGSLGRRFDLVIFMGVLYHLRHPLLALDLIREHVAGDMLLFQTMQQGSSDVLMVPEDHPFHVPGTSRPPGFFDNPAYPKMHFIERKFAHDWSNWWAPNKACSQAMLRAAGFTIEAEPEEEVYLCRVAPVPFEEWMGKAAVYPARGPEDMTSEEGKPA</sequence>
<dbReference type="GO" id="GO:0008168">
    <property type="term" value="F:methyltransferase activity"/>
    <property type="evidence" value="ECO:0007669"/>
    <property type="project" value="UniProtKB-KW"/>
</dbReference>
<dbReference type="Gene3D" id="3.40.50.150">
    <property type="entry name" value="Vaccinia Virus protein VP39"/>
    <property type="match status" value="1"/>
</dbReference>
<reference evidence="1 2" key="1">
    <citation type="journal article" date="2013" name="Genome Announc.">
        <title>Draft Genome Sequence of Sphingobium quisquiliarum Strain P25T, a Novel Hexachlorocyclohexane (HCH)-Degrading Bacterium Isolated from an HCH Dumpsite.</title>
        <authorList>
            <person name="Kumar Singh A."/>
            <person name="Sangwan N."/>
            <person name="Sharma A."/>
            <person name="Gupta V."/>
            <person name="Khurana J.P."/>
            <person name="Lal R."/>
        </authorList>
    </citation>
    <scope>NUCLEOTIDE SEQUENCE [LARGE SCALE GENOMIC DNA]</scope>
    <source>
        <strain evidence="1 2">P25</strain>
    </source>
</reference>
<dbReference type="InterPro" id="IPR029063">
    <property type="entry name" value="SAM-dependent_MTases_sf"/>
</dbReference>
<dbReference type="EMBL" id="ATHO01000102">
    <property type="protein sequence ID" value="EQB06001.1"/>
    <property type="molecule type" value="Genomic_DNA"/>
</dbReference>
<dbReference type="PANTHER" id="PTHR43861:SF1">
    <property type="entry name" value="TRANS-ACONITATE 2-METHYLTRANSFERASE"/>
    <property type="match status" value="1"/>
</dbReference>
<dbReference type="InterPro" id="IPR027555">
    <property type="entry name" value="Mo5U34_MeTrfas-like"/>
</dbReference>
<keyword evidence="2" id="KW-1185">Reference proteome</keyword>